<dbReference type="GO" id="GO:0160149">
    <property type="term" value="F:tRNA pseudouridine(65) synthase activity"/>
    <property type="evidence" value="ECO:0007669"/>
    <property type="project" value="UniProtKB-EC"/>
</dbReference>
<evidence type="ECO:0000259" key="10">
    <source>
        <dbReference type="Pfam" id="PF00849"/>
    </source>
</evidence>
<evidence type="ECO:0000313" key="11">
    <source>
        <dbReference type="EMBL" id="MCP1676899.1"/>
    </source>
</evidence>
<dbReference type="GO" id="GO:0003723">
    <property type="term" value="F:RNA binding"/>
    <property type="evidence" value="ECO:0007669"/>
    <property type="project" value="InterPro"/>
</dbReference>
<dbReference type="InterPro" id="IPR020103">
    <property type="entry name" value="PsdUridine_synth_cat_dom_sf"/>
</dbReference>
<accession>A0AAE3G757</accession>
<evidence type="ECO:0000256" key="2">
    <source>
        <dbReference type="ARBA" id="ARBA00023235"/>
    </source>
</evidence>
<dbReference type="AlphaFoldDB" id="A0AAE3G757"/>
<dbReference type="PANTHER" id="PTHR21600">
    <property type="entry name" value="MITOCHONDRIAL RNA PSEUDOURIDINE SYNTHASE"/>
    <property type="match status" value="1"/>
</dbReference>
<evidence type="ECO:0000256" key="9">
    <source>
        <dbReference type="ARBA" id="ARBA00043049"/>
    </source>
</evidence>
<evidence type="ECO:0000313" key="12">
    <source>
        <dbReference type="Proteomes" id="UP001205843"/>
    </source>
</evidence>
<comment type="caution">
    <text evidence="11">The sequence shown here is derived from an EMBL/GenBank/DDBJ whole genome shotgun (WGS) entry which is preliminary data.</text>
</comment>
<dbReference type="SUPFAM" id="SSF55120">
    <property type="entry name" value="Pseudouridine synthase"/>
    <property type="match status" value="1"/>
</dbReference>
<feature type="domain" description="Pseudouridine synthase RsuA/RluA-like" evidence="10">
    <location>
        <begin position="14"/>
        <end position="163"/>
    </location>
</feature>
<evidence type="ECO:0000256" key="7">
    <source>
        <dbReference type="ARBA" id="ARBA00041803"/>
    </source>
</evidence>
<reference evidence="11" key="1">
    <citation type="submission" date="2022-03" db="EMBL/GenBank/DDBJ databases">
        <title>Genomic Encyclopedia of Type Strains, Phase III (KMG-III): the genomes of soil and plant-associated and newly described type strains.</title>
        <authorList>
            <person name="Whitman W."/>
        </authorList>
    </citation>
    <scope>NUCLEOTIDE SEQUENCE</scope>
    <source>
        <strain evidence="11">ANL 6-2</strain>
    </source>
</reference>
<evidence type="ECO:0000256" key="4">
    <source>
        <dbReference type="ARBA" id="ARBA00037670"/>
    </source>
</evidence>
<dbReference type="GO" id="GO:0000455">
    <property type="term" value="P:enzyme-directed rRNA pseudouridine synthesis"/>
    <property type="evidence" value="ECO:0007669"/>
    <property type="project" value="TreeGrafter"/>
</dbReference>
<dbReference type="Gene3D" id="3.30.2350.10">
    <property type="entry name" value="Pseudouridine synthase"/>
    <property type="match status" value="1"/>
</dbReference>
<dbReference type="EC" id="5.4.99.26" evidence="5"/>
<dbReference type="PROSITE" id="PS01129">
    <property type="entry name" value="PSI_RLU"/>
    <property type="match status" value="1"/>
</dbReference>
<keyword evidence="1" id="KW-0819">tRNA processing</keyword>
<dbReference type="Pfam" id="PF00849">
    <property type="entry name" value="PseudoU_synth_2"/>
    <property type="match status" value="1"/>
</dbReference>
<sequence>MTQHLRILYQDDWLVAVDKPCGMMVHRSRLSEDDTFVLQTLRDQIGRRVYPAHRLDRPTSGVLLFTLDPDTARALGATFTARQVVKRYLAVVRGYTAEHGVIDYPLSGESADAALQAAVSRYRRLAITELPVSVDRYPTSRYSLVEVEPETGRMHQIRRHFAHISHPLIGDTTHGQGRHNRLFRERFDSHRLLLHAWRMELAHPVTGKPLDIVAPPDDGFSRVLQALGWQLDALGIA</sequence>
<name>A0AAE3G757_9GAMM</name>
<dbReference type="PANTHER" id="PTHR21600:SF56">
    <property type="entry name" value="TRNA PSEUDOURIDINE SYNTHASE C"/>
    <property type="match status" value="1"/>
</dbReference>
<dbReference type="Proteomes" id="UP001205843">
    <property type="component" value="Unassembled WGS sequence"/>
</dbReference>
<keyword evidence="12" id="KW-1185">Reference proteome</keyword>
<gene>
    <name evidence="11" type="ORF">J2T57_004073</name>
</gene>
<evidence type="ECO:0000256" key="8">
    <source>
        <dbReference type="ARBA" id="ARBA00041975"/>
    </source>
</evidence>
<dbReference type="EMBL" id="JALJXV010000012">
    <property type="protein sequence ID" value="MCP1676899.1"/>
    <property type="molecule type" value="Genomic_DNA"/>
</dbReference>
<dbReference type="InterPro" id="IPR050188">
    <property type="entry name" value="RluA_PseudoU_synthase"/>
</dbReference>
<keyword evidence="2 11" id="KW-0413">Isomerase</keyword>
<comment type="catalytic activity">
    <reaction evidence="3">
        <text>uridine(65) in tRNA = pseudouridine(65) in tRNA</text>
        <dbReference type="Rhea" id="RHEA:42536"/>
        <dbReference type="Rhea" id="RHEA-COMP:10103"/>
        <dbReference type="Rhea" id="RHEA-COMP:10104"/>
        <dbReference type="ChEBI" id="CHEBI:65314"/>
        <dbReference type="ChEBI" id="CHEBI:65315"/>
        <dbReference type="EC" id="5.4.99.26"/>
    </reaction>
</comment>
<comment type="function">
    <text evidence="4">Responsible for synthesis of pseudouridine from uracil-65 in transfer RNAs.</text>
</comment>
<evidence type="ECO:0000256" key="5">
    <source>
        <dbReference type="ARBA" id="ARBA00038943"/>
    </source>
</evidence>
<dbReference type="RefSeq" id="WP_253484355.1">
    <property type="nucleotide sequence ID" value="NZ_JALJXV010000012.1"/>
</dbReference>
<evidence type="ECO:0000256" key="6">
    <source>
        <dbReference type="ARBA" id="ARBA00040675"/>
    </source>
</evidence>
<proteinExistence type="predicted"/>
<organism evidence="11 12">
    <name type="scientific">Natronocella acetinitrilica</name>
    <dbReference type="NCBI Taxonomy" id="414046"/>
    <lineage>
        <taxon>Bacteria</taxon>
        <taxon>Pseudomonadati</taxon>
        <taxon>Pseudomonadota</taxon>
        <taxon>Gammaproteobacteria</taxon>
        <taxon>Chromatiales</taxon>
        <taxon>Ectothiorhodospiraceae</taxon>
        <taxon>Natronocella</taxon>
    </lineage>
</organism>
<evidence type="ECO:0000256" key="1">
    <source>
        <dbReference type="ARBA" id="ARBA00022694"/>
    </source>
</evidence>
<protein>
    <recommendedName>
        <fullName evidence="6">tRNA pseudouridine synthase C</fullName>
        <ecNumber evidence="5">5.4.99.26</ecNumber>
    </recommendedName>
    <alternativeName>
        <fullName evidence="8">tRNA pseudouridine(65) synthase</fullName>
    </alternativeName>
    <alternativeName>
        <fullName evidence="9">tRNA pseudouridylate synthase C</fullName>
    </alternativeName>
    <alternativeName>
        <fullName evidence="7">tRNA-uridine isomerase C</fullName>
    </alternativeName>
</protein>
<dbReference type="GO" id="GO:0008033">
    <property type="term" value="P:tRNA processing"/>
    <property type="evidence" value="ECO:0007669"/>
    <property type="project" value="UniProtKB-KW"/>
</dbReference>
<evidence type="ECO:0000256" key="3">
    <source>
        <dbReference type="ARBA" id="ARBA00036607"/>
    </source>
</evidence>
<dbReference type="InterPro" id="IPR006145">
    <property type="entry name" value="PsdUridine_synth_RsuA/RluA"/>
</dbReference>
<dbReference type="InterPro" id="IPR006224">
    <property type="entry name" value="PsdUridine_synth_RluA-like_CS"/>
</dbReference>